<sequence>MAKFTITSTGKKNYITSLPKELLFQIVTEIFPTSIEIHTNGIHRRTPIQPIIDADSFARLKCVEDFARADPVLAEAVLQVLHDVFFLNRIPLRVELTRYWDPPVPTGMMHLSAFFLLLRRFQVLEIMDMPLAFVHVPKDGESRLGHSVKSLSITVERAGSTWRLKNVLVKTVRDLDRYDERVLDLAELEDELIAELVPSVGGALMGLHDMPPHGHNLLSTMRPRIAEAGARVPKHEKWKMMNPYFDWVNGVNRPVVEVARKLGWVGKAPL</sequence>
<evidence type="ECO:0000313" key="1">
    <source>
        <dbReference type="EMBL" id="SMR55764.1"/>
    </source>
</evidence>
<evidence type="ECO:0000313" key="2">
    <source>
        <dbReference type="Proteomes" id="UP000245764"/>
    </source>
</evidence>
<accession>A0A2H1GQB8</accession>
<gene>
    <name evidence="1" type="ORF">ZT1E4_G8112</name>
</gene>
<reference evidence="2" key="1">
    <citation type="submission" date="2017-05" db="EMBL/GenBank/DDBJ databases">
        <authorList>
            <person name="Song R."/>
            <person name="Chenine A.L."/>
            <person name="Ruprecht R.M."/>
        </authorList>
    </citation>
    <scope>NUCLEOTIDE SEQUENCE [LARGE SCALE GENOMIC DNA]</scope>
</reference>
<dbReference type="EMBL" id="LT854259">
    <property type="protein sequence ID" value="SMR55764.1"/>
    <property type="molecule type" value="Genomic_DNA"/>
</dbReference>
<dbReference type="Proteomes" id="UP000245764">
    <property type="component" value="Chromosome 7"/>
</dbReference>
<organism evidence="1 2">
    <name type="scientific">Zymoseptoria tritici ST99CH_1E4</name>
    <dbReference type="NCBI Taxonomy" id="1276532"/>
    <lineage>
        <taxon>Eukaryota</taxon>
        <taxon>Fungi</taxon>
        <taxon>Dikarya</taxon>
        <taxon>Ascomycota</taxon>
        <taxon>Pezizomycotina</taxon>
        <taxon>Dothideomycetes</taxon>
        <taxon>Dothideomycetidae</taxon>
        <taxon>Mycosphaerellales</taxon>
        <taxon>Mycosphaerellaceae</taxon>
        <taxon>Zymoseptoria</taxon>
    </lineage>
</organism>
<dbReference type="AlphaFoldDB" id="A0A2H1GQB8"/>
<protein>
    <submittedName>
        <fullName evidence="1">Uncharacterized protein</fullName>
    </submittedName>
</protein>
<proteinExistence type="predicted"/>
<name>A0A2H1GQB8_ZYMTR</name>